<gene>
    <name evidence="5" type="ORF">GNP95_13700</name>
</gene>
<sequence length="588" mass="66862">MLKKNRNSALDYRKKNRRKWIRTIVQSAILLVVGVLLFNALFGIRRYEEPDKSEWRNSKGFIAISYFGVGRSATPKLVAKSELDQHLKALYDQGYVTISQQDILDFYFHHKPLPDKALYLSFEDGRNDSSLYSQPLLEKYNYKATFFSYANKMGKSERKFVQPKEMLNMMKSGYWELGTNGNRLTYINIFDDQGSFIGMKEENELTNKEHIEYYNHYLMDFIRDENMIPAENRTEMEARIHSDYAAMKDIYTSKLGFVPQVYMIMHANALNNGMNPLVAHANNTNIEQLFSIHFNREGEAFNSADADVYDLTRVQAAPYWYTNHLLMKIQKDTGEKMQFVRGDARLAEPWQLVGGAAQFADNRIILTSPPAAPGMLYLSNSESSENTVISYKLAGNVVGKQTVYVRYDRRAGAFLRVVLENNQLHVEQQKAGGKAERVFSSPLQPIAWSEEDLAFSKASVYTKEQIAASAGPQEEEYPTNIRQIRQLQVELSGDQLTIVVDGDRIAGGLALDGVVKYGGIALEAEYSGQNKKDDIYDGVFEDFEVARMTKEDGSPDVVFSHRITGFQGIVHGLKKGLDASITWVMDTF</sequence>
<evidence type="ECO:0000256" key="2">
    <source>
        <dbReference type="ARBA" id="ARBA00022729"/>
    </source>
</evidence>
<dbReference type="GO" id="GO:0005576">
    <property type="term" value="C:extracellular region"/>
    <property type="evidence" value="ECO:0007669"/>
    <property type="project" value="UniProtKB-SubCell"/>
</dbReference>
<feature type="domain" description="NodB homology" evidence="4">
    <location>
        <begin position="111"/>
        <end position="214"/>
    </location>
</feature>
<comment type="caution">
    <text evidence="5">The sequence shown here is derived from an EMBL/GenBank/DDBJ whole genome shotgun (WGS) entry which is preliminary data.</text>
</comment>
<dbReference type="Proteomes" id="UP000447876">
    <property type="component" value="Unassembled WGS sequence"/>
</dbReference>
<protein>
    <submittedName>
        <fullName evidence="5">Polysaccharide deacetylase family protein</fullName>
    </submittedName>
</protein>
<dbReference type="EMBL" id="WNZW01000004">
    <property type="protein sequence ID" value="MUG46045.1"/>
    <property type="molecule type" value="Genomic_DNA"/>
</dbReference>
<evidence type="ECO:0000256" key="1">
    <source>
        <dbReference type="ARBA" id="ARBA00004613"/>
    </source>
</evidence>
<dbReference type="Pfam" id="PF01522">
    <property type="entry name" value="Polysacc_deac_1"/>
    <property type="match status" value="1"/>
</dbReference>
<dbReference type="GO" id="GO:0005975">
    <property type="term" value="P:carbohydrate metabolic process"/>
    <property type="evidence" value="ECO:0007669"/>
    <property type="project" value="InterPro"/>
</dbReference>
<evidence type="ECO:0000313" key="5">
    <source>
        <dbReference type="EMBL" id="MUG46045.1"/>
    </source>
</evidence>
<proteinExistence type="predicted"/>
<dbReference type="InterPro" id="IPR011330">
    <property type="entry name" value="Glyco_hydro/deAcase_b/a-brl"/>
</dbReference>
<evidence type="ECO:0000259" key="4">
    <source>
        <dbReference type="Pfam" id="PF01522"/>
    </source>
</evidence>
<accession>A0A7X3CNA1</accession>
<dbReference type="InterPro" id="IPR002509">
    <property type="entry name" value="NODB_dom"/>
</dbReference>
<feature type="transmembrane region" description="Helical" evidence="3">
    <location>
        <begin position="20"/>
        <end position="42"/>
    </location>
</feature>
<dbReference type="PANTHER" id="PTHR34216:SF3">
    <property type="entry name" value="POLY-BETA-1,6-N-ACETYL-D-GLUCOSAMINE N-DEACETYLASE"/>
    <property type="match status" value="1"/>
</dbReference>
<dbReference type="PANTHER" id="PTHR34216">
    <property type="match status" value="1"/>
</dbReference>
<dbReference type="Gene3D" id="3.20.20.370">
    <property type="entry name" value="Glycoside hydrolase/deacetylase"/>
    <property type="match status" value="1"/>
</dbReference>
<evidence type="ECO:0000313" key="6">
    <source>
        <dbReference type="Proteomes" id="UP000447876"/>
    </source>
</evidence>
<keyword evidence="2" id="KW-0732">Signal</keyword>
<dbReference type="SUPFAM" id="SSF88713">
    <property type="entry name" value="Glycoside hydrolase/deacetylase"/>
    <property type="match status" value="1"/>
</dbReference>
<keyword evidence="3" id="KW-1133">Transmembrane helix</keyword>
<dbReference type="AlphaFoldDB" id="A0A7X3CNA1"/>
<organism evidence="5 6">
    <name type="scientific">Paenibacillus woosongensis</name>
    <dbReference type="NCBI Taxonomy" id="307580"/>
    <lineage>
        <taxon>Bacteria</taxon>
        <taxon>Bacillati</taxon>
        <taxon>Bacillota</taxon>
        <taxon>Bacilli</taxon>
        <taxon>Bacillales</taxon>
        <taxon>Paenibacillaceae</taxon>
        <taxon>Paenibacillus</taxon>
    </lineage>
</organism>
<name>A0A7X3CNA1_9BACL</name>
<dbReference type="GO" id="GO:0016810">
    <property type="term" value="F:hydrolase activity, acting on carbon-nitrogen (but not peptide) bonds"/>
    <property type="evidence" value="ECO:0007669"/>
    <property type="project" value="InterPro"/>
</dbReference>
<reference evidence="5 6" key="1">
    <citation type="submission" date="2019-11" db="EMBL/GenBank/DDBJ databases">
        <title>Draft genome sequences of five Paenibacillus species of dairy origin.</title>
        <authorList>
            <person name="Olajide A.M."/>
            <person name="Chen S."/>
            <person name="Lapointe G."/>
        </authorList>
    </citation>
    <scope>NUCLEOTIDE SEQUENCE [LARGE SCALE GENOMIC DNA]</scope>
    <source>
        <strain evidence="5 6">12CR55</strain>
    </source>
</reference>
<dbReference type="InterPro" id="IPR051398">
    <property type="entry name" value="Polysacch_Deacetylase"/>
</dbReference>
<dbReference type="OrthoDB" id="5437800at2"/>
<dbReference type="RefSeq" id="WP_155611445.1">
    <property type="nucleotide sequence ID" value="NZ_WNZW01000004.1"/>
</dbReference>
<evidence type="ECO:0000256" key="3">
    <source>
        <dbReference type="SAM" id="Phobius"/>
    </source>
</evidence>
<keyword evidence="3" id="KW-0472">Membrane</keyword>
<keyword evidence="3" id="KW-0812">Transmembrane</keyword>
<comment type="subcellular location">
    <subcellularLocation>
        <location evidence="1">Secreted</location>
    </subcellularLocation>
</comment>